<sequence length="169" mass="19168">MAIILGLLLSQSDPLEEEKLLSKLLGQITDTYRASLTLESSDEQLTALDEADYFDFHGTAKHKLSSYGVVKVAVIPDVLLEDLPKKTIQNLKNEINSITQTFIPILMKKQRSPDSSRMQKLAVFLASQELQLLTSYSCSPAYNNYYHTDLTDSRKFAFVHRIKNVRSVR</sequence>
<reference evidence="2" key="1">
    <citation type="submission" date="2011-08" db="EMBL/GenBank/DDBJ databases">
        <authorList>
            <person name="Rombauts S."/>
        </authorList>
    </citation>
    <scope>NUCLEOTIDE SEQUENCE</scope>
    <source>
        <strain evidence="2">London</strain>
    </source>
</reference>
<reference evidence="1" key="2">
    <citation type="submission" date="2015-06" db="UniProtKB">
        <authorList>
            <consortium name="EnsemblMetazoa"/>
        </authorList>
    </citation>
    <scope>IDENTIFICATION</scope>
</reference>
<dbReference type="HOGENOM" id="CLU_1580530_0_0_1"/>
<dbReference type="Proteomes" id="UP000015104">
    <property type="component" value="Unassembled WGS sequence"/>
</dbReference>
<proteinExistence type="predicted"/>
<name>T1L0U1_TETUR</name>
<evidence type="ECO:0000313" key="2">
    <source>
        <dbReference type="Proteomes" id="UP000015104"/>
    </source>
</evidence>
<accession>T1L0U1</accession>
<dbReference type="EMBL" id="CAEY01000869">
    <property type="status" value="NOT_ANNOTATED_CDS"/>
    <property type="molecule type" value="Genomic_DNA"/>
</dbReference>
<dbReference type="EnsemblMetazoa" id="tetur30g01930.1">
    <property type="protein sequence ID" value="tetur30g01930.1"/>
    <property type="gene ID" value="tetur30g01930"/>
</dbReference>
<evidence type="ECO:0000313" key="1">
    <source>
        <dbReference type="EnsemblMetazoa" id="tetur30g01930.1"/>
    </source>
</evidence>
<dbReference type="AlphaFoldDB" id="T1L0U1"/>
<keyword evidence="2" id="KW-1185">Reference proteome</keyword>
<protein>
    <submittedName>
        <fullName evidence="1">Uncharacterized protein</fullName>
    </submittedName>
</protein>
<organism evidence="1 2">
    <name type="scientific">Tetranychus urticae</name>
    <name type="common">Two-spotted spider mite</name>
    <dbReference type="NCBI Taxonomy" id="32264"/>
    <lineage>
        <taxon>Eukaryota</taxon>
        <taxon>Metazoa</taxon>
        <taxon>Ecdysozoa</taxon>
        <taxon>Arthropoda</taxon>
        <taxon>Chelicerata</taxon>
        <taxon>Arachnida</taxon>
        <taxon>Acari</taxon>
        <taxon>Acariformes</taxon>
        <taxon>Trombidiformes</taxon>
        <taxon>Prostigmata</taxon>
        <taxon>Eleutherengona</taxon>
        <taxon>Raphignathae</taxon>
        <taxon>Tetranychoidea</taxon>
        <taxon>Tetranychidae</taxon>
        <taxon>Tetranychus</taxon>
    </lineage>
</organism>